<evidence type="ECO:0000313" key="1">
    <source>
        <dbReference type="EMBL" id="GAA4386746.1"/>
    </source>
</evidence>
<reference evidence="2" key="1">
    <citation type="journal article" date="2019" name="Int. J. Syst. Evol. Microbiol.">
        <title>The Global Catalogue of Microorganisms (GCM) 10K type strain sequencing project: providing services to taxonomists for standard genome sequencing and annotation.</title>
        <authorList>
            <consortium name="The Broad Institute Genomics Platform"/>
            <consortium name="The Broad Institute Genome Sequencing Center for Infectious Disease"/>
            <person name="Wu L."/>
            <person name="Ma J."/>
        </authorList>
    </citation>
    <scope>NUCLEOTIDE SEQUENCE [LARGE SCALE GENOMIC DNA]</scope>
    <source>
        <strain evidence="2">JCM 17688</strain>
    </source>
</reference>
<gene>
    <name evidence="1" type="ORF">GCM10023147_10420</name>
</gene>
<evidence type="ECO:0000313" key="2">
    <source>
        <dbReference type="Proteomes" id="UP001500635"/>
    </source>
</evidence>
<sequence length="72" mass="7825">MQGLIGLLFPVLLMLFALAMEKVEARVTRPRRATLDVVEYDRPDAETLATIGLPAAVDLHELDHAPGEAQAS</sequence>
<keyword evidence="2" id="KW-1185">Reference proteome</keyword>
<dbReference type="Proteomes" id="UP001500635">
    <property type="component" value="Unassembled WGS sequence"/>
</dbReference>
<dbReference type="RefSeq" id="WP_344991865.1">
    <property type="nucleotide sequence ID" value="NZ_BAABFR010000010.1"/>
</dbReference>
<name>A0ABP8J8I7_9ACTN</name>
<comment type="caution">
    <text evidence="1">The sequence shown here is derived from an EMBL/GenBank/DDBJ whole genome shotgun (WGS) entry which is preliminary data.</text>
</comment>
<dbReference type="EMBL" id="BAABFR010000010">
    <property type="protein sequence ID" value="GAA4386746.1"/>
    <property type="molecule type" value="Genomic_DNA"/>
</dbReference>
<protein>
    <submittedName>
        <fullName evidence="1">Uncharacterized protein</fullName>
    </submittedName>
</protein>
<proteinExistence type="predicted"/>
<organism evidence="1 2">
    <name type="scientific">Tsukamurella soli</name>
    <dbReference type="NCBI Taxonomy" id="644556"/>
    <lineage>
        <taxon>Bacteria</taxon>
        <taxon>Bacillati</taxon>
        <taxon>Actinomycetota</taxon>
        <taxon>Actinomycetes</taxon>
        <taxon>Mycobacteriales</taxon>
        <taxon>Tsukamurellaceae</taxon>
        <taxon>Tsukamurella</taxon>
    </lineage>
</organism>
<accession>A0ABP8J8I7</accession>